<dbReference type="PRINTS" id="PR00146">
    <property type="entry name" value="DHPICSNTHASE"/>
</dbReference>
<dbReference type="Proteomes" id="UP000828924">
    <property type="component" value="Chromosome"/>
</dbReference>
<evidence type="ECO:0000313" key="6">
    <source>
        <dbReference type="Proteomes" id="UP000828924"/>
    </source>
</evidence>
<dbReference type="InterPro" id="IPR002220">
    <property type="entry name" value="DapA-like"/>
</dbReference>
<name>A0ABY3WLB0_9ACTN</name>
<dbReference type="RefSeq" id="WP_242331615.1">
    <property type="nucleotide sequence ID" value="NZ_CP071872.1"/>
</dbReference>
<proteinExistence type="inferred from homology"/>
<organism evidence="5 6">
    <name type="scientific">Streptomyces formicae</name>
    <dbReference type="NCBI Taxonomy" id="1616117"/>
    <lineage>
        <taxon>Bacteria</taxon>
        <taxon>Bacillati</taxon>
        <taxon>Actinomycetota</taxon>
        <taxon>Actinomycetes</taxon>
        <taxon>Kitasatosporales</taxon>
        <taxon>Streptomycetaceae</taxon>
        <taxon>Streptomyces</taxon>
    </lineage>
</organism>
<dbReference type="SMART" id="SM01130">
    <property type="entry name" value="DHDPS"/>
    <property type="match status" value="1"/>
</dbReference>
<comment type="similarity">
    <text evidence="3">Belongs to the DapA family.</text>
</comment>
<keyword evidence="2" id="KW-0704">Schiff base</keyword>
<evidence type="ECO:0000313" key="5">
    <source>
        <dbReference type="EMBL" id="UNM12910.1"/>
    </source>
</evidence>
<evidence type="ECO:0000256" key="3">
    <source>
        <dbReference type="PIRNR" id="PIRNR001365"/>
    </source>
</evidence>
<evidence type="ECO:0000256" key="4">
    <source>
        <dbReference type="SAM" id="MobiDB-lite"/>
    </source>
</evidence>
<evidence type="ECO:0000256" key="1">
    <source>
        <dbReference type="ARBA" id="ARBA00023239"/>
    </source>
</evidence>
<dbReference type="Pfam" id="PF00701">
    <property type="entry name" value="DHDPS"/>
    <property type="match status" value="1"/>
</dbReference>
<sequence length="333" mass="35735">MSNHQLHGIIAPVVLPMGATGAVDQRSLECHIEHLLDAGVHGLWMNGTTGEFHALDSDERAVAVRVAAKVAAGRAPVVAHVGDTATRLAVTHARAAVAAGADQLAVIAPYFTEFSQEELCDHYRRIAGAVGFPIFSYHMPQLTKVSLTADSVLGLAKEGVLAGIKDSAGDMTWFRQLVRRAATLGLPLRCFTGGSSITDLSLYVGAAGATSSLANLTPRHLVAMYEAARAEDWVRARLMQEQLEDLVEAMRLARRAPSLSAVVSTYKFVLAALGRIEAGHAAEPLAHLSSDEKSRLASTVVPMIRELEAAADRTARQKARQKEREDDSRTDTE</sequence>
<dbReference type="PANTHER" id="PTHR42849">
    <property type="entry name" value="N-ACETYLNEURAMINATE LYASE"/>
    <property type="match status" value="1"/>
</dbReference>
<evidence type="ECO:0000256" key="2">
    <source>
        <dbReference type="ARBA" id="ARBA00023270"/>
    </source>
</evidence>
<dbReference type="EMBL" id="CP071872">
    <property type="protein sequence ID" value="UNM12910.1"/>
    <property type="molecule type" value="Genomic_DNA"/>
</dbReference>
<dbReference type="InterPro" id="IPR020625">
    <property type="entry name" value="Schiff_base-form_aldolases_AS"/>
</dbReference>
<keyword evidence="6" id="KW-1185">Reference proteome</keyword>
<dbReference type="CDD" id="cd00408">
    <property type="entry name" value="DHDPS-like"/>
    <property type="match status" value="1"/>
</dbReference>
<dbReference type="SUPFAM" id="SSF51569">
    <property type="entry name" value="Aldolase"/>
    <property type="match status" value="1"/>
</dbReference>
<dbReference type="PROSITE" id="PS00666">
    <property type="entry name" value="DHDPS_2"/>
    <property type="match status" value="1"/>
</dbReference>
<dbReference type="PANTHER" id="PTHR42849:SF1">
    <property type="entry name" value="N-ACETYLNEURAMINATE LYASE"/>
    <property type="match status" value="1"/>
</dbReference>
<accession>A0ABY3WLB0</accession>
<dbReference type="InterPro" id="IPR013785">
    <property type="entry name" value="Aldolase_TIM"/>
</dbReference>
<reference evidence="5 6" key="1">
    <citation type="submission" date="2021-03" db="EMBL/GenBank/DDBJ databases">
        <title>Complete genome of Streptomyces formicae strain 1H-GS9 (DSM 100524).</title>
        <authorList>
            <person name="Atanasov K.E."/>
            <person name="Altabella T."/>
            <person name="Ferrer A."/>
        </authorList>
    </citation>
    <scope>NUCLEOTIDE SEQUENCE [LARGE SCALE GENOMIC DNA]</scope>
    <source>
        <strain evidence="5 6">1H-GS9</strain>
    </source>
</reference>
<keyword evidence="1 3" id="KW-0456">Lyase</keyword>
<dbReference type="Gene3D" id="3.20.20.70">
    <property type="entry name" value="Aldolase class I"/>
    <property type="match status" value="1"/>
</dbReference>
<gene>
    <name evidence="5" type="ORF">J4032_16550</name>
</gene>
<dbReference type="PIRSF" id="PIRSF001365">
    <property type="entry name" value="DHDPS"/>
    <property type="match status" value="1"/>
</dbReference>
<protein>
    <submittedName>
        <fullName evidence="5">Dihydrodipicolinate synthase family protein</fullName>
    </submittedName>
</protein>
<feature type="region of interest" description="Disordered" evidence="4">
    <location>
        <begin position="311"/>
        <end position="333"/>
    </location>
</feature>